<dbReference type="InterPro" id="IPR005361">
    <property type="entry name" value="UPF0158"/>
</dbReference>
<dbReference type="EMBL" id="VFPM01000001">
    <property type="protein sequence ID" value="TQM65171.1"/>
    <property type="molecule type" value="Genomic_DNA"/>
</dbReference>
<gene>
    <name evidence="1" type="ORF">FBY41_1557</name>
</gene>
<evidence type="ECO:0000313" key="1">
    <source>
        <dbReference type="EMBL" id="TQM65171.1"/>
    </source>
</evidence>
<organism evidence="1 2">
    <name type="scientific">Humibacillus xanthopallidus</name>
    <dbReference type="NCBI Taxonomy" id="412689"/>
    <lineage>
        <taxon>Bacteria</taxon>
        <taxon>Bacillati</taxon>
        <taxon>Actinomycetota</taxon>
        <taxon>Actinomycetes</taxon>
        <taxon>Micrococcales</taxon>
        <taxon>Intrasporangiaceae</taxon>
        <taxon>Humibacillus</taxon>
    </lineage>
</organism>
<dbReference type="Pfam" id="PF03682">
    <property type="entry name" value="UPF0158"/>
    <property type="match status" value="1"/>
</dbReference>
<evidence type="ECO:0000313" key="2">
    <source>
        <dbReference type="Proteomes" id="UP000316747"/>
    </source>
</evidence>
<protein>
    <submittedName>
        <fullName evidence="1">Uncharacterized protein UPF0158</fullName>
    </submittedName>
</protein>
<accession>A0A543I3P4</accession>
<name>A0A543I3P4_9MICO</name>
<proteinExistence type="predicted"/>
<comment type="caution">
    <text evidence="1">The sequence shown here is derived from an EMBL/GenBank/DDBJ whole genome shotgun (WGS) entry which is preliminary data.</text>
</comment>
<dbReference type="RefSeq" id="WP_141842862.1">
    <property type="nucleotide sequence ID" value="NZ_VFPM01000001.1"/>
</dbReference>
<keyword evidence="2" id="KW-1185">Reference proteome</keyword>
<reference evidence="1 2" key="1">
    <citation type="submission" date="2019-06" db="EMBL/GenBank/DDBJ databases">
        <title>Genome sequencing of plant associated microbes to promote plant fitness in Sorghum bicolor and Oryza sativa.</title>
        <authorList>
            <person name="Coleman-Derr D."/>
        </authorList>
    </citation>
    <scope>NUCLEOTIDE SEQUENCE [LARGE SCALE GENOMIC DNA]</scope>
    <source>
        <strain evidence="1 2">KV-663</strain>
    </source>
</reference>
<dbReference type="OrthoDB" id="9816539at2"/>
<dbReference type="AlphaFoldDB" id="A0A543I3P4"/>
<sequence>MLDLASIDVEEIAAALADPTDYDHRWLLDPRTGEVVFWTSDTGIDGENPIEIDELDLILIDPLPSYIWYRDMVDFADGISNGTARRRLAAALEGRGAFRRFKHQIYDSFPDLIPYWHAFRDVRAHGRAVDWLLENELIDDDAAAKFAADHPEPTLP</sequence>
<dbReference type="Proteomes" id="UP000316747">
    <property type="component" value="Unassembled WGS sequence"/>
</dbReference>